<reference evidence="6 7" key="1">
    <citation type="submission" date="2017-04" db="EMBL/GenBank/DDBJ databases">
        <authorList>
            <person name="Afonso C.L."/>
            <person name="Miller P.J."/>
            <person name="Scott M.A."/>
            <person name="Spackman E."/>
            <person name="Goraichik I."/>
            <person name="Dimitrov K.M."/>
            <person name="Suarez D.L."/>
            <person name="Swayne D.E."/>
        </authorList>
    </citation>
    <scope>NUCLEOTIDE SEQUENCE [LARGE SCALE GENOMIC DNA]</scope>
    <source>
        <strain evidence="6 7">N3/975</strain>
    </source>
</reference>
<dbReference type="PRINTS" id="PR00411">
    <property type="entry name" value="PNDRDTASEI"/>
</dbReference>
<dbReference type="Pfam" id="PF07992">
    <property type="entry name" value="Pyr_redox_2"/>
    <property type="match status" value="1"/>
</dbReference>
<proteinExistence type="predicted"/>
<dbReference type="PRINTS" id="PR00368">
    <property type="entry name" value="FADPNR"/>
</dbReference>
<protein>
    <submittedName>
        <fullName evidence="6">Nitrite reductase (NADH) large subunit</fullName>
    </submittedName>
</protein>
<evidence type="ECO:0000313" key="6">
    <source>
        <dbReference type="EMBL" id="SMF90763.1"/>
    </source>
</evidence>
<feature type="domain" description="NADH-rubredoxin oxidoreductase C-terminal" evidence="5">
    <location>
        <begin position="312"/>
        <end position="379"/>
    </location>
</feature>
<keyword evidence="3" id="KW-0274">FAD</keyword>
<dbReference type="RefSeq" id="WP_208915867.1">
    <property type="nucleotide sequence ID" value="NZ_LT840184.1"/>
</dbReference>
<accession>A0A1X7HPX1</accession>
<dbReference type="SUPFAM" id="SSF51905">
    <property type="entry name" value="FAD/NAD(P)-binding domain"/>
    <property type="match status" value="2"/>
</dbReference>
<dbReference type="Proteomes" id="UP000192940">
    <property type="component" value="Chromosome I"/>
</dbReference>
<dbReference type="STRING" id="1313296.SAMN05661091_5222"/>
<name>A0A1X7HPX1_9BACL</name>
<dbReference type="PANTHER" id="PTHR43429">
    <property type="entry name" value="PYRIDINE NUCLEOTIDE-DISULFIDE OXIDOREDUCTASE DOMAIN-CONTAINING"/>
    <property type="match status" value="1"/>
</dbReference>
<evidence type="ECO:0000256" key="3">
    <source>
        <dbReference type="ARBA" id="ARBA00022827"/>
    </source>
</evidence>
<evidence type="ECO:0000259" key="5">
    <source>
        <dbReference type="Pfam" id="PF18267"/>
    </source>
</evidence>
<evidence type="ECO:0000256" key="1">
    <source>
        <dbReference type="ARBA" id="ARBA00001974"/>
    </source>
</evidence>
<dbReference type="InterPro" id="IPR016156">
    <property type="entry name" value="FAD/NAD-linked_Rdtase_dimer_sf"/>
</dbReference>
<dbReference type="Pfam" id="PF18267">
    <property type="entry name" value="Rubredoxin_C"/>
    <property type="match status" value="1"/>
</dbReference>
<dbReference type="InterPro" id="IPR023753">
    <property type="entry name" value="FAD/NAD-binding_dom"/>
</dbReference>
<organism evidence="6 7">
    <name type="scientific">Paenibacillus uliginis N3/975</name>
    <dbReference type="NCBI Taxonomy" id="1313296"/>
    <lineage>
        <taxon>Bacteria</taxon>
        <taxon>Bacillati</taxon>
        <taxon>Bacillota</taxon>
        <taxon>Bacilli</taxon>
        <taxon>Bacillales</taxon>
        <taxon>Paenibacillaceae</taxon>
        <taxon>Paenibacillus</taxon>
    </lineage>
</organism>
<dbReference type="EMBL" id="LT840184">
    <property type="protein sequence ID" value="SMF90763.1"/>
    <property type="molecule type" value="Genomic_DNA"/>
</dbReference>
<gene>
    <name evidence="6" type="ORF">SAMN05661091_5222</name>
</gene>
<evidence type="ECO:0000313" key="7">
    <source>
        <dbReference type="Proteomes" id="UP000192940"/>
    </source>
</evidence>
<dbReference type="AlphaFoldDB" id="A0A1X7HPX1"/>
<dbReference type="InterPro" id="IPR050260">
    <property type="entry name" value="FAD-bd_OxRdtase"/>
</dbReference>
<evidence type="ECO:0000259" key="4">
    <source>
        <dbReference type="Pfam" id="PF07992"/>
    </source>
</evidence>
<dbReference type="Gene3D" id="3.30.390.30">
    <property type="match status" value="1"/>
</dbReference>
<dbReference type="InterPro" id="IPR041575">
    <property type="entry name" value="Rubredoxin_C"/>
</dbReference>
<feature type="domain" description="FAD/NAD(P)-binding" evidence="4">
    <location>
        <begin position="4"/>
        <end position="293"/>
    </location>
</feature>
<dbReference type="Gene3D" id="3.50.50.60">
    <property type="entry name" value="FAD/NAD(P)-binding domain"/>
    <property type="match status" value="2"/>
</dbReference>
<dbReference type="InterPro" id="IPR036188">
    <property type="entry name" value="FAD/NAD-bd_sf"/>
</dbReference>
<dbReference type="PANTHER" id="PTHR43429:SF3">
    <property type="entry name" value="NITRITE REDUCTASE [NAD(P)H]"/>
    <property type="match status" value="1"/>
</dbReference>
<keyword evidence="2" id="KW-0285">Flavoprotein</keyword>
<comment type="cofactor">
    <cofactor evidence="1">
        <name>FAD</name>
        <dbReference type="ChEBI" id="CHEBI:57692"/>
    </cofactor>
</comment>
<sequence length="407" mass="44539">MNKNYCIIGTGVAAVNAAKAIRDLDQESSILLIGAETSLPYNRIKLSKELFSDLGSEKVLIKKEKWYQTQNIQTLLHTKIEHIDSDNHTLHTSTGETIQYDKLLICTGAKNRKLLIDGADKKGVFTIREMHEAEDFKVFIEDKTSIVNIGGGIQGLETAWSIFKAGKKVTIVEAAPRLMARQLDDKTSALLKNKIEEAGVDVHVNTSIKQIMDGDEVEGIVLGDQTISCDSVIYSIGVVPNIDLTENTPIHTGKGIIVNERMETNIKDVYAAGDVIELNGEVEGLWGPAMDQGKVAGKNMVSVAESYQKTTPFTVFNAFNLSLFSIGFIDESRCDTTIIEEDGAEKYTRVFIKDNKMVGVISLGDMLASIPYKTAIESGVSLDGINLNDSSIKDLMSEVKGRLTTPA</sequence>
<keyword evidence="7" id="KW-1185">Reference proteome</keyword>
<dbReference type="GO" id="GO:0016491">
    <property type="term" value="F:oxidoreductase activity"/>
    <property type="evidence" value="ECO:0007669"/>
    <property type="project" value="InterPro"/>
</dbReference>
<evidence type="ECO:0000256" key="2">
    <source>
        <dbReference type="ARBA" id="ARBA00022630"/>
    </source>
</evidence>